<keyword evidence="5" id="KW-0862">Zinc</keyword>
<accession>A0A0D3FX59</accession>
<dbReference type="AlphaFoldDB" id="A0A0D3FX59"/>
<reference evidence="7" key="2">
    <citation type="submission" date="2015-03" db="UniProtKB">
        <authorList>
            <consortium name="EnsemblPlants"/>
        </authorList>
    </citation>
    <scope>IDENTIFICATION</scope>
</reference>
<dbReference type="InterPro" id="IPR044513">
    <property type="entry name" value="BT1/2/3/4/5"/>
</dbReference>
<dbReference type="InterPro" id="IPR011333">
    <property type="entry name" value="SKP1/BTB/POZ_sf"/>
</dbReference>
<dbReference type="PaxDb" id="65489-OBART04G16380.1"/>
<dbReference type="FunFam" id="1.20.1020.10:FF:000004">
    <property type="entry name" value="BTB/POZ and TAZ domain-containing protein 2"/>
    <property type="match status" value="1"/>
</dbReference>
<dbReference type="FunFam" id="1.25.40.420:FF:000012">
    <property type="entry name" value="BTB/POZ and TAZ domain-containing protein 2"/>
    <property type="match status" value="1"/>
</dbReference>
<dbReference type="Gene3D" id="1.25.40.420">
    <property type="match status" value="1"/>
</dbReference>
<sequence>MTQWADLDALRPAVAADVQVVTSDGKSIAAHSFVLGTASPVLERMIERARRGWNAECTIRVLGVSSDAVFAFLQLLYASRVTPEDEEVVTSHGPQLLALSHAYRIGWLKRAAEASVTARLTPEHAVDMLKLARLCDAPRLYLRCARLAAKDFSAVERSEGWRFARRHDAALELEILQLLEDADQRRERWARERASREAYRQLGEAMDSLEHIFSDDGCSCADADADADADTDAPPCRGLRLLMRHYATCGARKAAPGGGCTRCKRMVQLFRLHASVCDRAAPHDDGDRPCRVPLCSHFKGKMRAEKADKTWRLLVKKVTRARAMSRLAAGREREVVPEVVAASWARYSSSGGAARLR</sequence>
<dbReference type="Gene3D" id="3.30.710.10">
    <property type="entry name" value="Potassium Channel Kv1.1, Chain A"/>
    <property type="match status" value="1"/>
</dbReference>
<dbReference type="PROSITE" id="PS50097">
    <property type="entry name" value="BTB"/>
    <property type="match status" value="1"/>
</dbReference>
<reference evidence="7" key="1">
    <citation type="journal article" date="2009" name="Rice">
        <title>De Novo Next Generation Sequencing of Plant Genomes.</title>
        <authorList>
            <person name="Rounsley S."/>
            <person name="Marri P.R."/>
            <person name="Yu Y."/>
            <person name="He R."/>
            <person name="Sisneros N."/>
            <person name="Goicoechea J.L."/>
            <person name="Lee S.J."/>
            <person name="Angelova A."/>
            <person name="Kudrna D."/>
            <person name="Luo M."/>
            <person name="Affourtit J."/>
            <person name="Desany B."/>
            <person name="Knight J."/>
            <person name="Niazi F."/>
            <person name="Egholm M."/>
            <person name="Wing R.A."/>
        </authorList>
    </citation>
    <scope>NUCLEOTIDE SEQUENCE [LARGE SCALE GENOMIC DNA]</scope>
    <source>
        <strain evidence="7">cv. IRGC 105608</strain>
    </source>
</reference>
<dbReference type="eggNOG" id="KOG1778">
    <property type="taxonomic scope" value="Eukaryota"/>
</dbReference>
<dbReference type="GO" id="GO:0009725">
    <property type="term" value="P:response to hormone"/>
    <property type="evidence" value="ECO:0007669"/>
    <property type="project" value="UniProtKB-ARBA"/>
</dbReference>
<name>A0A0D3FX59_9ORYZ</name>
<evidence type="ECO:0000256" key="2">
    <source>
        <dbReference type="ARBA" id="ARBA00022723"/>
    </source>
</evidence>
<evidence type="ECO:0000256" key="5">
    <source>
        <dbReference type="ARBA" id="ARBA00022833"/>
    </source>
</evidence>
<evidence type="ECO:0000313" key="7">
    <source>
        <dbReference type="EnsemblPlants" id="OBART04G16380.1"/>
    </source>
</evidence>
<evidence type="ECO:0000256" key="1">
    <source>
        <dbReference type="ARBA" id="ARBA00004906"/>
    </source>
</evidence>
<proteinExistence type="predicted"/>
<organism evidence="7">
    <name type="scientific">Oryza barthii</name>
    <dbReference type="NCBI Taxonomy" id="65489"/>
    <lineage>
        <taxon>Eukaryota</taxon>
        <taxon>Viridiplantae</taxon>
        <taxon>Streptophyta</taxon>
        <taxon>Embryophyta</taxon>
        <taxon>Tracheophyta</taxon>
        <taxon>Spermatophyta</taxon>
        <taxon>Magnoliopsida</taxon>
        <taxon>Liliopsida</taxon>
        <taxon>Poales</taxon>
        <taxon>Poaceae</taxon>
        <taxon>BOP clade</taxon>
        <taxon>Oryzoideae</taxon>
        <taxon>Oryzeae</taxon>
        <taxon>Oryzinae</taxon>
        <taxon>Oryza</taxon>
    </lineage>
</organism>
<dbReference type="Gene3D" id="1.20.1020.10">
    <property type="entry name" value="TAZ domain"/>
    <property type="match status" value="1"/>
</dbReference>
<evidence type="ECO:0000256" key="3">
    <source>
        <dbReference type="ARBA" id="ARBA00022771"/>
    </source>
</evidence>
<keyword evidence="2" id="KW-0479">Metal-binding</keyword>
<dbReference type="SUPFAM" id="SSF54695">
    <property type="entry name" value="POZ domain"/>
    <property type="match status" value="1"/>
</dbReference>
<dbReference type="GO" id="GO:0005634">
    <property type="term" value="C:nucleus"/>
    <property type="evidence" value="ECO:0007669"/>
    <property type="project" value="TreeGrafter"/>
</dbReference>
<dbReference type="PANTHER" id="PTHR46287:SF20">
    <property type="entry name" value="OS04G0482300 PROTEIN"/>
    <property type="match status" value="1"/>
</dbReference>
<evidence type="ECO:0000313" key="8">
    <source>
        <dbReference type="Proteomes" id="UP000026960"/>
    </source>
</evidence>
<dbReference type="PANTHER" id="PTHR46287">
    <property type="entry name" value="BTB/POZ AND TAZ DOMAIN-CONTAINING PROTEIN 3-RELATED"/>
    <property type="match status" value="1"/>
</dbReference>
<dbReference type="Proteomes" id="UP000026960">
    <property type="component" value="Chromosome 4"/>
</dbReference>
<dbReference type="GO" id="GO:0009751">
    <property type="term" value="P:response to salicylic acid"/>
    <property type="evidence" value="ECO:0007669"/>
    <property type="project" value="UniProtKB-ARBA"/>
</dbReference>
<dbReference type="InterPro" id="IPR035898">
    <property type="entry name" value="TAZ_dom_sf"/>
</dbReference>
<dbReference type="Gramene" id="OBART04G16380.1">
    <property type="protein sequence ID" value="OBART04G16380.1"/>
    <property type="gene ID" value="OBART04G16380"/>
</dbReference>
<protein>
    <recommendedName>
        <fullName evidence="6">BTB domain-containing protein</fullName>
    </recommendedName>
</protein>
<dbReference type="EnsemblPlants" id="OBART04G16380.1">
    <property type="protein sequence ID" value="OBART04G16380.1"/>
    <property type="gene ID" value="OBART04G16380"/>
</dbReference>
<dbReference type="InterPro" id="IPR000210">
    <property type="entry name" value="BTB/POZ_dom"/>
</dbReference>
<evidence type="ECO:0000256" key="4">
    <source>
        <dbReference type="ARBA" id="ARBA00022786"/>
    </source>
</evidence>
<dbReference type="GO" id="GO:0042542">
    <property type="term" value="P:response to hydrogen peroxide"/>
    <property type="evidence" value="ECO:0007669"/>
    <property type="project" value="UniProtKB-ARBA"/>
</dbReference>
<keyword evidence="3" id="KW-0863">Zinc-finger</keyword>
<dbReference type="STRING" id="65489.A0A0D3FX59"/>
<dbReference type="GO" id="GO:0005516">
    <property type="term" value="F:calmodulin binding"/>
    <property type="evidence" value="ECO:0007669"/>
    <property type="project" value="UniProtKB-ARBA"/>
</dbReference>
<feature type="domain" description="BTB" evidence="6">
    <location>
        <begin position="16"/>
        <end position="85"/>
    </location>
</feature>
<dbReference type="InterPro" id="IPR000197">
    <property type="entry name" value="Znf_TAZ"/>
</dbReference>
<dbReference type="SUPFAM" id="SSF57933">
    <property type="entry name" value="TAZ domain"/>
    <property type="match status" value="1"/>
</dbReference>
<comment type="pathway">
    <text evidence="1">Protein modification; protein ubiquitination.</text>
</comment>
<keyword evidence="8" id="KW-1185">Reference proteome</keyword>
<dbReference type="SMART" id="SM00551">
    <property type="entry name" value="ZnF_TAZ"/>
    <property type="match status" value="1"/>
</dbReference>
<dbReference type="Pfam" id="PF00651">
    <property type="entry name" value="BTB"/>
    <property type="match status" value="1"/>
</dbReference>
<keyword evidence="4" id="KW-0833">Ubl conjugation pathway</keyword>
<dbReference type="HOGENOM" id="CLU_037906_1_0_1"/>
<dbReference type="GO" id="GO:0006355">
    <property type="term" value="P:regulation of DNA-templated transcription"/>
    <property type="evidence" value="ECO:0007669"/>
    <property type="project" value="UniProtKB-ARBA"/>
</dbReference>
<dbReference type="Pfam" id="PF02135">
    <property type="entry name" value="zf-TAZ"/>
    <property type="match status" value="1"/>
</dbReference>
<evidence type="ECO:0000259" key="6">
    <source>
        <dbReference type="PROSITE" id="PS50097"/>
    </source>
</evidence>
<dbReference type="SMART" id="SM00225">
    <property type="entry name" value="BTB"/>
    <property type="match status" value="1"/>
</dbReference>
<dbReference type="GO" id="GO:0008270">
    <property type="term" value="F:zinc ion binding"/>
    <property type="evidence" value="ECO:0007669"/>
    <property type="project" value="UniProtKB-KW"/>
</dbReference>
<dbReference type="FunFam" id="3.30.710.10:FF:000174">
    <property type="entry name" value="BTB/POZ and TAZ domain-containing protein 2"/>
    <property type="match status" value="1"/>
</dbReference>